<accession>W4FB33</accession>
<protein>
    <submittedName>
        <fullName evidence="2">Uncharacterized protein</fullName>
    </submittedName>
</protein>
<reference evidence="2" key="1">
    <citation type="submission" date="2013-12" db="EMBL/GenBank/DDBJ databases">
        <title>The Genome Sequence of Aphanomyces astaci APO3.</title>
        <authorList>
            <consortium name="The Broad Institute Genomics Platform"/>
            <person name="Russ C."/>
            <person name="Tyler B."/>
            <person name="van West P."/>
            <person name="Dieguez-Uribeondo J."/>
            <person name="Young S.K."/>
            <person name="Zeng Q."/>
            <person name="Gargeya S."/>
            <person name="Fitzgerald M."/>
            <person name="Abouelleil A."/>
            <person name="Alvarado L."/>
            <person name="Chapman S.B."/>
            <person name="Gainer-Dewar J."/>
            <person name="Goldberg J."/>
            <person name="Griggs A."/>
            <person name="Gujja S."/>
            <person name="Hansen M."/>
            <person name="Howarth C."/>
            <person name="Imamovic A."/>
            <person name="Ireland A."/>
            <person name="Larimer J."/>
            <person name="McCowan C."/>
            <person name="Murphy C."/>
            <person name="Pearson M."/>
            <person name="Poon T.W."/>
            <person name="Priest M."/>
            <person name="Roberts A."/>
            <person name="Saif S."/>
            <person name="Shea T."/>
            <person name="Sykes S."/>
            <person name="Wortman J."/>
            <person name="Nusbaum C."/>
            <person name="Birren B."/>
        </authorList>
    </citation>
    <scope>NUCLEOTIDE SEQUENCE [LARGE SCALE GENOMIC DNA]</scope>
    <source>
        <strain evidence="2">APO3</strain>
    </source>
</reference>
<gene>
    <name evidence="2" type="ORF">H257_19135</name>
</gene>
<dbReference type="EMBL" id="KI913479">
    <property type="protein sequence ID" value="ETV63933.1"/>
    <property type="molecule type" value="Genomic_DNA"/>
</dbReference>
<feature type="region of interest" description="Disordered" evidence="1">
    <location>
        <begin position="1"/>
        <end position="105"/>
    </location>
</feature>
<dbReference type="GeneID" id="20821131"/>
<feature type="compositionally biased region" description="Low complexity" evidence="1">
    <location>
        <begin position="13"/>
        <end position="27"/>
    </location>
</feature>
<dbReference type="VEuPathDB" id="FungiDB:H257_19135"/>
<evidence type="ECO:0000256" key="1">
    <source>
        <dbReference type="SAM" id="MobiDB-lite"/>
    </source>
</evidence>
<organism evidence="2">
    <name type="scientific">Aphanomyces astaci</name>
    <name type="common">Crayfish plague agent</name>
    <dbReference type="NCBI Taxonomy" id="112090"/>
    <lineage>
        <taxon>Eukaryota</taxon>
        <taxon>Sar</taxon>
        <taxon>Stramenopiles</taxon>
        <taxon>Oomycota</taxon>
        <taxon>Saprolegniomycetes</taxon>
        <taxon>Saprolegniales</taxon>
        <taxon>Verrucalvaceae</taxon>
        <taxon>Aphanomyces</taxon>
    </lineage>
</organism>
<dbReference type="RefSeq" id="XP_009846585.1">
    <property type="nucleotide sequence ID" value="XM_009848283.1"/>
</dbReference>
<feature type="compositionally biased region" description="Basic and acidic residues" evidence="1">
    <location>
        <begin position="94"/>
        <end position="105"/>
    </location>
</feature>
<evidence type="ECO:0000313" key="2">
    <source>
        <dbReference type="EMBL" id="ETV63933.1"/>
    </source>
</evidence>
<dbReference type="AlphaFoldDB" id="W4FB33"/>
<name>W4FB33_APHAT</name>
<feature type="compositionally biased region" description="Polar residues" evidence="1">
    <location>
        <begin position="53"/>
        <end position="68"/>
    </location>
</feature>
<feature type="compositionally biased region" description="Gly residues" evidence="1">
    <location>
        <begin position="83"/>
        <end position="92"/>
    </location>
</feature>
<sequence length="217" mass="24034">MKSVRFAIDSDDTTPSAPAPSTASTSTMARQRQNKPSCGPVRSWSLPPLCSSGDESSMPRSGNDNSSRPLVAPKHAPRTTSGGSPGMKGSPGGVERDIEKTTSDEATRLKTYAERQEILKACAEERKWQVEAKLKALHAPKTQAYKDQMARRQAEETIWLANEWAKAETEEAVELELAKALWAKVETYLMKLEERRRLMEAELAAMRADKKRGMALE</sequence>
<proteinExistence type="predicted"/>